<accession>A0A9P6A941</accession>
<organism evidence="1 2">
    <name type="scientific">Pleurotus eryngii</name>
    <name type="common">Boletus of the steppes</name>
    <dbReference type="NCBI Taxonomy" id="5323"/>
    <lineage>
        <taxon>Eukaryota</taxon>
        <taxon>Fungi</taxon>
        <taxon>Dikarya</taxon>
        <taxon>Basidiomycota</taxon>
        <taxon>Agaricomycotina</taxon>
        <taxon>Agaricomycetes</taxon>
        <taxon>Agaricomycetidae</taxon>
        <taxon>Agaricales</taxon>
        <taxon>Pleurotineae</taxon>
        <taxon>Pleurotaceae</taxon>
        <taxon>Pleurotus</taxon>
    </lineage>
</organism>
<proteinExistence type="predicted"/>
<evidence type="ECO:0000313" key="2">
    <source>
        <dbReference type="Proteomes" id="UP000807025"/>
    </source>
</evidence>
<comment type="caution">
    <text evidence="1">The sequence shown here is derived from an EMBL/GenBank/DDBJ whole genome shotgun (WGS) entry which is preliminary data.</text>
</comment>
<keyword evidence="2" id="KW-1185">Reference proteome</keyword>
<dbReference type="AlphaFoldDB" id="A0A9P6A941"/>
<protein>
    <submittedName>
        <fullName evidence="1">Uncharacterized protein</fullName>
    </submittedName>
</protein>
<sequence>MTIRTQTLPSQCLGDPRITFLPRMQAPQLKRTVKMARARVSCHRLEGPRTTNLPLRRRTLTSHHPTVKIATKAIRTQAAVCRPALPRTSKLPHPRRTPTSRRLTVKIVTKAIQTQAAAGRPAPLRGACLPRIQTPHRPRDLRTISLLHLPQIRMHRLRRIVMMRKTCLNALRTICHHRTPRLHPWLQVWAMHLLPQHLPRIPMKG</sequence>
<dbReference type="Proteomes" id="UP000807025">
    <property type="component" value="Unassembled WGS sequence"/>
</dbReference>
<dbReference type="EMBL" id="MU154523">
    <property type="protein sequence ID" value="KAF9501448.1"/>
    <property type="molecule type" value="Genomic_DNA"/>
</dbReference>
<gene>
    <name evidence="1" type="ORF">BDN71DRAFT_707419</name>
</gene>
<evidence type="ECO:0000313" key="1">
    <source>
        <dbReference type="EMBL" id="KAF9501448.1"/>
    </source>
</evidence>
<name>A0A9P6A941_PLEER</name>
<reference evidence="1" key="1">
    <citation type="submission" date="2020-11" db="EMBL/GenBank/DDBJ databases">
        <authorList>
            <consortium name="DOE Joint Genome Institute"/>
            <person name="Ahrendt S."/>
            <person name="Riley R."/>
            <person name="Andreopoulos W."/>
            <person name="Labutti K."/>
            <person name="Pangilinan J."/>
            <person name="Ruiz-Duenas F.J."/>
            <person name="Barrasa J.M."/>
            <person name="Sanchez-Garcia M."/>
            <person name="Camarero S."/>
            <person name="Miyauchi S."/>
            <person name="Serrano A."/>
            <person name="Linde D."/>
            <person name="Babiker R."/>
            <person name="Drula E."/>
            <person name="Ayuso-Fernandez I."/>
            <person name="Pacheco R."/>
            <person name="Padilla G."/>
            <person name="Ferreira P."/>
            <person name="Barriuso J."/>
            <person name="Kellner H."/>
            <person name="Castanera R."/>
            <person name="Alfaro M."/>
            <person name="Ramirez L."/>
            <person name="Pisabarro A.G."/>
            <person name="Kuo A."/>
            <person name="Tritt A."/>
            <person name="Lipzen A."/>
            <person name="He G."/>
            <person name="Yan M."/>
            <person name="Ng V."/>
            <person name="Cullen D."/>
            <person name="Martin F."/>
            <person name="Rosso M.-N."/>
            <person name="Henrissat B."/>
            <person name="Hibbett D."/>
            <person name="Martinez A.T."/>
            <person name="Grigoriev I.V."/>
        </authorList>
    </citation>
    <scope>NUCLEOTIDE SEQUENCE</scope>
    <source>
        <strain evidence="1">ATCC 90797</strain>
    </source>
</reference>